<evidence type="ECO:0000313" key="3">
    <source>
        <dbReference type="Proteomes" id="UP000199550"/>
    </source>
</evidence>
<proteinExistence type="predicted"/>
<dbReference type="Pfam" id="PF14067">
    <property type="entry name" value="LssY_C"/>
    <property type="match status" value="1"/>
</dbReference>
<keyword evidence="3" id="KW-1185">Reference proteome</keyword>
<dbReference type="InterPro" id="IPR025902">
    <property type="entry name" value="LssY-like-C_dom"/>
</dbReference>
<reference evidence="2 3" key="1">
    <citation type="submission" date="2016-10" db="EMBL/GenBank/DDBJ databases">
        <authorList>
            <person name="de Groot N.N."/>
        </authorList>
    </citation>
    <scope>NUCLEOTIDE SEQUENCE [LARGE SCALE GENOMIC DNA]</scope>
    <source>
        <strain evidence="2 3">DSM 16199</strain>
    </source>
</reference>
<organism evidence="2 3">
    <name type="scientific">Loktanella salsilacus</name>
    <dbReference type="NCBI Taxonomy" id="195913"/>
    <lineage>
        <taxon>Bacteria</taxon>
        <taxon>Pseudomonadati</taxon>
        <taxon>Pseudomonadota</taxon>
        <taxon>Alphaproteobacteria</taxon>
        <taxon>Rhodobacterales</taxon>
        <taxon>Roseobacteraceae</taxon>
        <taxon>Loktanella</taxon>
    </lineage>
</organism>
<sequence length="159" mass="16991">MRSQAAPSGLQIVVGTASFDAGLKWGLTHRIDPIIDVERNLLIEDLLRDGGLQQNGWAQVVTPMMGQNVVGDPFFTDGRAAILSTSPVMGGPVRGTWPIATNTVGEMRAETIDPKPDCFPAYNHATLGKQIVDICRAQREPMIIPDGVGDDLTGVAKAL</sequence>
<dbReference type="AlphaFoldDB" id="A0A1I4JCJ7"/>
<feature type="domain" description="LssY-like C-terminal" evidence="1">
    <location>
        <begin position="9"/>
        <end position="79"/>
    </location>
</feature>
<evidence type="ECO:0000259" key="1">
    <source>
        <dbReference type="Pfam" id="PF14067"/>
    </source>
</evidence>
<dbReference type="Proteomes" id="UP000199550">
    <property type="component" value="Unassembled WGS sequence"/>
</dbReference>
<dbReference type="STRING" id="195913.SAMN04488004_13533"/>
<name>A0A1I4JCJ7_9RHOB</name>
<accession>A0A1I4JCJ7</accession>
<protein>
    <submittedName>
        <fullName evidence="2">LssY C-terminus</fullName>
    </submittedName>
</protein>
<dbReference type="OrthoDB" id="3725455at2"/>
<dbReference type="EMBL" id="FOTF01000035">
    <property type="protein sequence ID" value="SFL64274.1"/>
    <property type="molecule type" value="Genomic_DNA"/>
</dbReference>
<gene>
    <name evidence="2" type="ORF">SAMN04488004_13533</name>
</gene>
<evidence type="ECO:0000313" key="2">
    <source>
        <dbReference type="EMBL" id="SFL64274.1"/>
    </source>
</evidence>